<feature type="region of interest" description="Disordered" evidence="2">
    <location>
        <begin position="386"/>
        <end position="411"/>
    </location>
</feature>
<keyword evidence="5" id="KW-1185">Reference proteome</keyword>
<feature type="compositionally biased region" description="Acidic residues" evidence="2">
    <location>
        <begin position="595"/>
        <end position="609"/>
    </location>
</feature>
<feature type="region of interest" description="Disordered" evidence="2">
    <location>
        <begin position="428"/>
        <end position="466"/>
    </location>
</feature>
<comment type="caution">
    <text evidence="4">The sequence shown here is derived from an EMBL/GenBank/DDBJ whole genome shotgun (WGS) entry which is preliminary data.</text>
</comment>
<evidence type="ECO:0000259" key="3">
    <source>
        <dbReference type="PROSITE" id="PS50157"/>
    </source>
</evidence>
<feature type="compositionally biased region" description="Low complexity" evidence="2">
    <location>
        <begin position="1"/>
        <end position="14"/>
    </location>
</feature>
<accession>A0A9P6ELP5</accession>
<dbReference type="PROSITE" id="PS50157">
    <property type="entry name" value="ZINC_FINGER_C2H2_2"/>
    <property type="match status" value="1"/>
</dbReference>
<reference evidence="4" key="1">
    <citation type="submission" date="2020-11" db="EMBL/GenBank/DDBJ databases">
        <authorList>
            <consortium name="DOE Joint Genome Institute"/>
            <person name="Ahrendt S."/>
            <person name="Riley R."/>
            <person name="Andreopoulos W."/>
            <person name="Labutti K."/>
            <person name="Pangilinan J."/>
            <person name="Ruiz-Duenas F.J."/>
            <person name="Barrasa J.M."/>
            <person name="Sanchez-Garcia M."/>
            <person name="Camarero S."/>
            <person name="Miyauchi S."/>
            <person name="Serrano A."/>
            <person name="Linde D."/>
            <person name="Babiker R."/>
            <person name="Drula E."/>
            <person name="Ayuso-Fernandez I."/>
            <person name="Pacheco R."/>
            <person name="Padilla G."/>
            <person name="Ferreira P."/>
            <person name="Barriuso J."/>
            <person name="Kellner H."/>
            <person name="Castanera R."/>
            <person name="Alfaro M."/>
            <person name="Ramirez L."/>
            <person name="Pisabarro A.G."/>
            <person name="Kuo A."/>
            <person name="Tritt A."/>
            <person name="Lipzen A."/>
            <person name="He G."/>
            <person name="Yan M."/>
            <person name="Ng V."/>
            <person name="Cullen D."/>
            <person name="Martin F."/>
            <person name="Rosso M.-N."/>
            <person name="Henrissat B."/>
            <person name="Hibbett D."/>
            <person name="Martinez A.T."/>
            <person name="Grigoriev I.V."/>
        </authorList>
    </citation>
    <scope>NUCLEOTIDE SEQUENCE</scope>
    <source>
        <strain evidence="4">CBS 506.95</strain>
    </source>
</reference>
<evidence type="ECO:0000256" key="1">
    <source>
        <dbReference type="PROSITE-ProRule" id="PRU00042"/>
    </source>
</evidence>
<organism evidence="4 5">
    <name type="scientific">Crepidotus variabilis</name>
    <dbReference type="NCBI Taxonomy" id="179855"/>
    <lineage>
        <taxon>Eukaryota</taxon>
        <taxon>Fungi</taxon>
        <taxon>Dikarya</taxon>
        <taxon>Basidiomycota</taxon>
        <taxon>Agaricomycotina</taxon>
        <taxon>Agaricomycetes</taxon>
        <taxon>Agaricomycetidae</taxon>
        <taxon>Agaricales</taxon>
        <taxon>Agaricineae</taxon>
        <taxon>Crepidotaceae</taxon>
        <taxon>Crepidotus</taxon>
    </lineage>
</organism>
<feature type="domain" description="C2H2-type" evidence="3">
    <location>
        <begin position="242"/>
        <end position="269"/>
    </location>
</feature>
<evidence type="ECO:0000313" key="4">
    <source>
        <dbReference type="EMBL" id="KAF9531426.1"/>
    </source>
</evidence>
<keyword evidence="1" id="KW-0862">Zinc</keyword>
<dbReference type="OrthoDB" id="2152896at2759"/>
<feature type="region of interest" description="Disordered" evidence="2">
    <location>
        <begin position="198"/>
        <end position="235"/>
    </location>
</feature>
<feature type="region of interest" description="Disordered" evidence="2">
    <location>
        <begin position="571"/>
        <end position="615"/>
    </location>
</feature>
<gene>
    <name evidence="4" type="ORF">CPB83DRAFT_833554</name>
</gene>
<keyword evidence="1" id="KW-0479">Metal-binding</keyword>
<dbReference type="EMBL" id="MU157835">
    <property type="protein sequence ID" value="KAF9531426.1"/>
    <property type="molecule type" value="Genomic_DNA"/>
</dbReference>
<dbReference type="PROSITE" id="PS00028">
    <property type="entry name" value="ZINC_FINGER_C2H2_1"/>
    <property type="match status" value="1"/>
</dbReference>
<feature type="compositionally biased region" description="Low complexity" evidence="2">
    <location>
        <begin position="49"/>
        <end position="66"/>
    </location>
</feature>
<feature type="region of interest" description="Disordered" evidence="2">
    <location>
        <begin position="95"/>
        <end position="149"/>
    </location>
</feature>
<evidence type="ECO:0000256" key="2">
    <source>
        <dbReference type="SAM" id="MobiDB-lite"/>
    </source>
</evidence>
<feature type="region of interest" description="Disordered" evidence="2">
    <location>
        <begin position="1"/>
        <end position="23"/>
    </location>
</feature>
<dbReference type="GO" id="GO:0008270">
    <property type="term" value="F:zinc ion binding"/>
    <property type="evidence" value="ECO:0007669"/>
    <property type="project" value="UniProtKB-KW"/>
</dbReference>
<sequence length="634" mass="65594">MTTLASSSSLNSTAIRSPSNLPLNQSDAVTSLLSLGMAAAGTAPIPIRSTSSNQSTTSTTSLESSSGQRTVEGTAGSLSTTLGFPGSLSAAGVDNRAISVGPPGSTTTIANGGKHHRRLGSTGKTRRRLSDAREASARPILASPPASSGLLSLSSLSLSTSPGKPLAPRPPSTSLSGISIAALTGSAPIAIPISGGSLHAKGPPGNESTSLNDMDIEAGSVKSGSTPIPISSGKQKKRGVDYKCESCSKIYRHPNCLNKHRWEHTRQWREASKFVLSKHQQVQLLEAATILSFMGDGATSLPEDRSQWPTFLSGGSLPKVEPMGTKEHKPSSSISSASGLSSAFANMPISSSVPARMTTSTSMGGGPRMHDYTLPHSSSGVGVVGRPGLVGVSNMHRHHHHTRSMSASSTAGLSTSLSADVDSTIGQSSASGLSMTLPSTSVRSESSGSGSGSGSSGAEEEEPDIDIDVEVMDTEGGEDYNEKGLRRIENAAPPTIKATKSYPVPVSAPLGYGSYGRSASYGSYGGATTTPGFGSYGANGGYTTTGYQSAAAGYAPSNPYGSYGSGSFGTRRMHGPGALMKREDDEMSVGFSVKEEDENVEEEEEEEADDSIHLKKVNERRWDGMEMEVDMDMD</sequence>
<proteinExistence type="predicted"/>
<keyword evidence="1" id="KW-0863">Zinc-finger</keyword>
<feature type="compositionally biased region" description="Polar residues" evidence="2">
    <location>
        <begin position="428"/>
        <end position="443"/>
    </location>
</feature>
<dbReference type="Proteomes" id="UP000807306">
    <property type="component" value="Unassembled WGS sequence"/>
</dbReference>
<dbReference type="AlphaFoldDB" id="A0A9P6ELP5"/>
<protein>
    <recommendedName>
        <fullName evidence="3">C2H2-type domain-containing protein</fullName>
    </recommendedName>
</protein>
<evidence type="ECO:0000313" key="5">
    <source>
        <dbReference type="Proteomes" id="UP000807306"/>
    </source>
</evidence>
<name>A0A9P6ELP5_9AGAR</name>
<feature type="region of interest" description="Disordered" evidence="2">
    <location>
        <begin position="45"/>
        <end position="78"/>
    </location>
</feature>
<dbReference type="InterPro" id="IPR013087">
    <property type="entry name" value="Znf_C2H2_type"/>
</dbReference>
<feature type="compositionally biased region" description="Polar residues" evidence="2">
    <location>
        <begin position="222"/>
        <end position="233"/>
    </location>
</feature>
<feature type="compositionally biased region" description="Basic residues" evidence="2">
    <location>
        <begin position="113"/>
        <end position="127"/>
    </location>
</feature>
<feature type="compositionally biased region" description="Polar residues" evidence="2">
    <location>
        <begin position="67"/>
        <end position="78"/>
    </location>
</feature>